<dbReference type="OrthoDB" id="6272030at2759"/>
<gene>
    <name evidence="2" type="ORF">HNAJ_LOCUS4175</name>
</gene>
<reference evidence="2 3" key="2">
    <citation type="submission" date="2018-11" db="EMBL/GenBank/DDBJ databases">
        <authorList>
            <consortium name="Pathogen Informatics"/>
        </authorList>
    </citation>
    <scope>NUCLEOTIDE SEQUENCE [LARGE SCALE GENOMIC DNA]</scope>
</reference>
<evidence type="ECO:0000256" key="1">
    <source>
        <dbReference type="SAM" id="MobiDB-lite"/>
    </source>
</evidence>
<dbReference type="STRING" id="102285.A0A0R3TAT8"/>
<evidence type="ECO:0000313" key="2">
    <source>
        <dbReference type="EMBL" id="VDO00035.1"/>
    </source>
</evidence>
<feature type="region of interest" description="Disordered" evidence="1">
    <location>
        <begin position="144"/>
        <end position="180"/>
    </location>
</feature>
<feature type="compositionally biased region" description="Polar residues" evidence="1">
    <location>
        <begin position="144"/>
        <end position="170"/>
    </location>
</feature>
<evidence type="ECO:0000313" key="3">
    <source>
        <dbReference type="Proteomes" id="UP000278807"/>
    </source>
</evidence>
<dbReference type="Proteomes" id="UP000278807">
    <property type="component" value="Unassembled WGS sequence"/>
</dbReference>
<evidence type="ECO:0000313" key="4">
    <source>
        <dbReference type="WBParaSite" id="HNAJ_0000417701-mRNA-1"/>
    </source>
</evidence>
<name>A0A0R3TAT8_RODNA</name>
<dbReference type="AlphaFoldDB" id="A0A0R3TAT8"/>
<protein>
    <submittedName>
        <fullName evidence="4">NAM-associated domain-containing protein</fullName>
    </submittedName>
</protein>
<feature type="region of interest" description="Disordered" evidence="1">
    <location>
        <begin position="67"/>
        <end position="86"/>
    </location>
</feature>
<proteinExistence type="predicted"/>
<reference evidence="4" key="1">
    <citation type="submission" date="2017-02" db="UniProtKB">
        <authorList>
            <consortium name="WormBaseParasite"/>
        </authorList>
    </citation>
    <scope>IDENTIFICATION</scope>
</reference>
<sequence>MGKRRSNMLASQIKDQFVNAPQEIRIDFLRKNDQARETESKDLLQTLASFQQEFDQLTSVFNAKASKSNCSTKGKDSKQESETENQGLGLELASGWKSCSATKVVVNPEISQKVQAAESAALAKYMDQMQLQNQIAQNNEAMKSYARPTTHSTSREPTVSKTPLSSQSGKGYSGNEDNGYIDETDAEIVSELREIKEEIMGGINNRDRLIECNRDRVKQKLQERRLSAMTTKGDTERTRAQALRSRQDVDENKSFQRLLGCDSRIIPEFMKLYHLSGVYSNQSPRWNHRWRTTCGKKTKMDWPRKPGSRIDEKM</sequence>
<keyword evidence="3" id="KW-1185">Reference proteome</keyword>
<accession>A0A0R3TAT8</accession>
<organism evidence="4">
    <name type="scientific">Rodentolepis nana</name>
    <name type="common">Dwarf tapeworm</name>
    <name type="synonym">Hymenolepis nana</name>
    <dbReference type="NCBI Taxonomy" id="102285"/>
    <lineage>
        <taxon>Eukaryota</taxon>
        <taxon>Metazoa</taxon>
        <taxon>Spiralia</taxon>
        <taxon>Lophotrochozoa</taxon>
        <taxon>Platyhelminthes</taxon>
        <taxon>Cestoda</taxon>
        <taxon>Eucestoda</taxon>
        <taxon>Cyclophyllidea</taxon>
        <taxon>Hymenolepididae</taxon>
        <taxon>Rodentolepis</taxon>
    </lineage>
</organism>
<dbReference type="EMBL" id="UZAE01002767">
    <property type="protein sequence ID" value="VDO00035.1"/>
    <property type="molecule type" value="Genomic_DNA"/>
</dbReference>
<dbReference type="WBParaSite" id="HNAJ_0000417701-mRNA-1">
    <property type="protein sequence ID" value="HNAJ_0000417701-mRNA-1"/>
    <property type="gene ID" value="HNAJ_0000417701"/>
</dbReference>